<organism evidence="8 9">
    <name type="scientific">Plasmodium vinckei brucechwatti</name>
    <dbReference type="NCBI Taxonomy" id="119398"/>
    <lineage>
        <taxon>Eukaryota</taxon>
        <taxon>Sar</taxon>
        <taxon>Alveolata</taxon>
        <taxon>Apicomplexa</taxon>
        <taxon>Aconoidasida</taxon>
        <taxon>Haemosporida</taxon>
        <taxon>Plasmodiidae</taxon>
        <taxon>Plasmodium</taxon>
        <taxon>Plasmodium (Vinckeia)</taxon>
    </lineage>
</organism>
<evidence type="ECO:0000256" key="1">
    <source>
        <dbReference type="ARBA" id="ARBA00008294"/>
    </source>
</evidence>
<reference evidence="8 9" key="1">
    <citation type="submission" date="2020-08" db="EMBL/GenBank/DDBJ databases">
        <authorList>
            <person name="Ramaprasad A."/>
        </authorList>
    </citation>
    <scope>NUCLEOTIDE SEQUENCE [LARGE SCALE GENOMIC DNA]</scope>
</reference>
<evidence type="ECO:0000256" key="2">
    <source>
        <dbReference type="ARBA" id="ARBA00022837"/>
    </source>
</evidence>
<dbReference type="GO" id="GO:0005737">
    <property type="term" value="C:cytoplasm"/>
    <property type="evidence" value="ECO:0007669"/>
    <property type="project" value="TreeGrafter"/>
</dbReference>
<feature type="compositionally biased region" description="Basic and acidic residues" evidence="6">
    <location>
        <begin position="2017"/>
        <end position="2026"/>
    </location>
</feature>
<dbReference type="PRINTS" id="PR00114">
    <property type="entry name" value="STPHPHTASE"/>
</dbReference>
<dbReference type="Proteomes" id="UP000515550">
    <property type="component" value="Chromosome PVBDA_05"/>
</dbReference>
<dbReference type="PANTHER" id="PTHR11668">
    <property type="entry name" value="SERINE/THREONINE PROTEIN PHOSPHATASE"/>
    <property type="match status" value="1"/>
</dbReference>
<gene>
    <name evidence="8" type="ORF">PVBDA_0500310</name>
</gene>
<dbReference type="GO" id="GO:0005634">
    <property type="term" value="C:nucleus"/>
    <property type="evidence" value="ECO:0007669"/>
    <property type="project" value="TreeGrafter"/>
</dbReference>
<dbReference type="InterPro" id="IPR011992">
    <property type="entry name" value="EF-hand-dom_pair"/>
</dbReference>
<dbReference type="EC" id="3.1.3.16" evidence="5"/>
<dbReference type="InterPro" id="IPR002048">
    <property type="entry name" value="EF_hand_dom"/>
</dbReference>
<keyword evidence="2" id="KW-0106">Calcium</keyword>
<dbReference type="InterPro" id="IPR018247">
    <property type="entry name" value="EF_Hand_1_Ca_BS"/>
</dbReference>
<comment type="catalytic activity">
    <reaction evidence="4">
        <text>L-seryl-[protein] + ATP = O-phospho-L-seryl-[protein] + ADP + H(+)</text>
        <dbReference type="Rhea" id="RHEA:17989"/>
        <dbReference type="Rhea" id="RHEA-COMP:9863"/>
        <dbReference type="Rhea" id="RHEA-COMP:11604"/>
        <dbReference type="ChEBI" id="CHEBI:15378"/>
        <dbReference type="ChEBI" id="CHEBI:29999"/>
        <dbReference type="ChEBI" id="CHEBI:30616"/>
        <dbReference type="ChEBI" id="CHEBI:83421"/>
        <dbReference type="ChEBI" id="CHEBI:456216"/>
        <dbReference type="EC" id="2.7.11.1"/>
    </reaction>
</comment>
<accession>A0A6V7RXG6</accession>
<evidence type="ECO:0000256" key="6">
    <source>
        <dbReference type="SAM" id="MobiDB-lite"/>
    </source>
</evidence>
<name>A0A6V7RXG6_PLAVN</name>
<dbReference type="InterPro" id="IPR050341">
    <property type="entry name" value="PP1_catalytic_subunit"/>
</dbReference>
<dbReference type="InterPro" id="IPR006186">
    <property type="entry name" value="Ser/Thr-sp_prot-phosphatase"/>
</dbReference>
<feature type="region of interest" description="Disordered" evidence="6">
    <location>
        <begin position="489"/>
        <end position="512"/>
    </location>
</feature>
<dbReference type="PROSITE" id="PS50222">
    <property type="entry name" value="EF_HAND_2"/>
    <property type="match status" value="1"/>
</dbReference>
<feature type="compositionally biased region" description="Basic and acidic residues" evidence="6">
    <location>
        <begin position="491"/>
        <end position="508"/>
    </location>
</feature>
<dbReference type="GO" id="GO:0005509">
    <property type="term" value="F:calcium ion binding"/>
    <property type="evidence" value="ECO:0007669"/>
    <property type="project" value="InterPro"/>
</dbReference>
<dbReference type="SUPFAM" id="SSF47473">
    <property type="entry name" value="EF-hand"/>
    <property type="match status" value="1"/>
</dbReference>
<dbReference type="InterPro" id="IPR029052">
    <property type="entry name" value="Metallo-depent_PP-like"/>
</dbReference>
<evidence type="ECO:0000259" key="7">
    <source>
        <dbReference type="PROSITE" id="PS50222"/>
    </source>
</evidence>
<proteinExistence type="inferred from homology"/>
<evidence type="ECO:0000256" key="5">
    <source>
        <dbReference type="RuleBase" id="RU004273"/>
    </source>
</evidence>
<keyword evidence="5 8" id="KW-0378">Hydrolase</keyword>
<dbReference type="SMART" id="SM00156">
    <property type="entry name" value="PP2Ac"/>
    <property type="match status" value="1"/>
</dbReference>
<evidence type="ECO:0000313" key="9">
    <source>
        <dbReference type="Proteomes" id="UP000515550"/>
    </source>
</evidence>
<evidence type="ECO:0000256" key="4">
    <source>
        <dbReference type="ARBA" id="ARBA00048679"/>
    </source>
</evidence>
<dbReference type="InterPro" id="IPR004843">
    <property type="entry name" value="Calcineurin-like_PHP"/>
</dbReference>
<feature type="compositionally biased region" description="Basic and acidic residues" evidence="6">
    <location>
        <begin position="1620"/>
        <end position="1646"/>
    </location>
</feature>
<protein>
    <recommendedName>
        <fullName evidence="5">Serine/threonine-protein phosphatase</fullName>
        <ecNumber evidence="5">3.1.3.16</ecNumber>
    </recommendedName>
</protein>
<comment type="catalytic activity">
    <reaction evidence="5">
        <text>O-phospho-L-threonyl-[protein] + H2O = L-threonyl-[protein] + phosphate</text>
        <dbReference type="Rhea" id="RHEA:47004"/>
        <dbReference type="Rhea" id="RHEA-COMP:11060"/>
        <dbReference type="Rhea" id="RHEA-COMP:11605"/>
        <dbReference type="ChEBI" id="CHEBI:15377"/>
        <dbReference type="ChEBI" id="CHEBI:30013"/>
        <dbReference type="ChEBI" id="CHEBI:43474"/>
        <dbReference type="ChEBI" id="CHEBI:61977"/>
        <dbReference type="EC" id="3.1.3.16"/>
    </reaction>
</comment>
<feature type="region of interest" description="Disordered" evidence="6">
    <location>
        <begin position="1620"/>
        <end position="1648"/>
    </location>
</feature>
<evidence type="ECO:0000256" key="3">
    <source>
        <dbReference type="ARBA" id="ARBA00047899"/>
    </source>
</evidence>
<sequence length="2026" mass="236391">MKSGIEMKGNNIFGSGYAQYQNKLDNDLVLKNNEGIKKNGIVENAVYSYNTVELGGLGPYGMNSINNLNNNLVLDPTFVQKNPINIKDKSIGAGLTENKINTRAYFNNNNNNNNYNDSKMVNVKYNNLGMPYNIIDKNYTMNNISMNKRFVKVDDEINKNNVYPHYYRSRSSGTHIKNYYPNVNIKNNNGISIFEQGINDKNSVYLLNNHNKNNGTIYEQSPVINMGKNIYENSFGMNINKGMYTNPKTNTNITSSINRVNIMGNYNLPNALEYKNDMFFPYGDKINNTYTNYQNNMNNLIVNPDKNMSSRNTRLYKTSEYHYSNPNKNDNSIGINNICKIYNTDNNKDSKLIQYENSSEVYGFVANNKNINGYKVYNNDSYGTQINSMNKQYAPILKTDCLGENNDSKILVNNINSPIVYTETSGNIYKNIYNEKEEDIHDLCNAKTIEVPNGETHHDHTELSSEIFSYNNINNFIKEDASLGYMNSYSNKEEGDKNEIEKDSEKNENNNISMSNETIKINQKNRNEFLEWKSHNRLLKNIIASYNENTNIKKHGLFNLLFDMYGYNKNIFKNYLSNNDENEIQNVMKDIIYELFEKKNNKIIEKFIFLKYLFNEYGHTEYPNLISLKSFKQIFRNYKNIFSSKKIVLFIFNCLDRGRKYYITESDFIIGMLACSPQMGNDILDDTGKLRHQLIFRAYDLDRDGYLNSKEMLVFLYHIYELSNDLKHLELKTDKNKLKDFVIGERDKLMKNNEKISYDYFYKLIVNKQIEGTANLLRSNCDVASVVKKYFLYTYAKNLIPEKYVDGDDFFFIYSKNKKHNETNNIIDNKLRNDSRYSHDTIHFSTSSNNNLDEDYSNFYTLRRMNAYEGSGIYTDITENISSEQIDIDTFSKVDTGKVLANLKEIETSVEKLAIETYNNTKKVKKDEFLASVDQNFEKSKTNDMHSVEKGRNAFTDNQSVEFQANSYETDYNNIYGDEKDKIEIIKNTANIKNSKLGSMEYTMEESVGNMNELDAMGSDLRKESNHFEKPNEETKINDDSYVNENLGVKDKNKINDSEGMNLNPNRLSISDFDKKCDTILESGNENNMRHDENLKADQNVENKIRNIDVVVEDNNSINKDDSILLVNREKIKNRNVLPHFGKEENYESNLRVKEIYDYDLIDDDKEKMENSIKEVVKEYREKYITDHKLLTLNQDIAFKVFTTFYNICYKKKRDDYKNYFDIFRVCNYNDVLLLCDEVVKLFKLENSLEFVNLPCKIFGDIHGNLFDIVDFFNMYNWPMHDNNNRIISSLKSEKDLENVENGENNMNAKCVSNQNYMKYVFLGNYINRGELSLEVICFLFSLKILFPRHIYLIRGNHENRLFNYIYGFYKDIEKKIKSNFNCLGKINYKDDVICAYSYEVFNRINDVLEFLPLSVLLDNEILCIHSGIGDSIQNVKDYLNIEKPIIIPENVDRNNNNKSEILKKIIIDTLWSDPINYLDDNDMELLKSCKKYDIIPSSRGKITVKFGKHRLARFLKNNKIKMIIRGNECIPEGYKYDFNKKILTLFSATNYCNKYKNNASSALIIKKNKNITIFNQILKPECENMNLNESNNKEKANIVCKNGEEDKLNKSEIVQNENKSVHNFDHTKHEDISSKKSENEYKETENNNDLIDLKASQFYANKDSANMSNDDNAENVLADDTDVCEKKNDNLDDSDLMNEMLKVLSYEKNLDNCNDDKGEKDEYDMKKDHLFESDTDKNGGNLLSENPCIEHIRREENKENEEKEENMAYDKFYNNKENEIFNDFENYCNGKNVDDINKDLIKFDDLEMGKNEDNDIFLDEKKYEMMKDEMLEGYDCKIESNKYAGEIIEENFDKKNNELYKSRNSTNSRNNTNSIINGFFKNEKTIEQNSSNIFLNYDEVNNSKENEDNFKNGNYSKISSLSNENIGKCYNIGGLNSMDEIDDELIYKRINYMMPPDLALTNKTQMKNGSYTRENNSATMRNTRNESNTMDSLNKTEMQHLPPDPQPQTKISLQKSLDDLHDSQS</sequence>
<comment type="catalytic activity">
    <reaction evidence="3">
        <text>L-threonyl-[protein] + ATP = O-phospho-L-threonyl-[protein] + ADP + H(+)</text>
        <dbReference type="Rhea" id="RHEA:46608"/>
        <dbReference type="Rhea" id="RHEA-COMP:11060"/>
        <dbReference type="Rhea" id="RHEA-COMP:11605"/>
        <dbReference type="ChEBI" id="CHEBI:15378"/>
        <dbReference type="ChEBI" id="CHEBI:30013"/>
        <dbReference type="ChEBI" id="CHEBI:30616"/>
        <dbReference type="ChEBI" id="CHEBI:61977"/>
        <dbReference type="ChEBI" id="CHEBI:456216"/>
        <dbReference type="EC" id="2.7.11.1"/>
    </reaction>
</comment>
<dbReference type="SUPFAM" id="SSF56300">
    <property type="entry name" value="Metallo-dependent phosphatases"/>
    <property type="match status" value="1"/>
</dbReference>
<feature type="region of interest" description="Disordered" evidence="6">
    <location>
        <begin position="1964"/>
        <end position="2026"/>
    </location>
</feature>
<feature type="domain" description="EF-hand" evidence="7">
    <location>
        <begin position="687"/>
        <end position="722"/>
    </location>
</feature>
<evidence type="ECO:0000313" key="8">
    <source>
        <dbReference type="EMBL" id="CAD2086764.1"/>
    </source>
</evidence>
<comment type="similarity">
    <text evidence="1 5">Belongs to the PPP phosphatase family.</text>
</comment>
<dbReference type="GO" id="GO:0004674">
    <property type="term" value="F:protein serine/threonine kinase activity"/>
    <property type="evidence" value="ECO:0007669"/>
    <property type="project" value="UniProtKB-EC"/>
</dbReference>
<dbReference type="Gene3D" id="3.60.21.10">
    <property type="match status" value="1"/>
</dbReference>
<dbReference type="PANTHER" id="PTHR11668:SF509">
    <property type="entry name" value="SERINE_THREONINE-PROTEIN PHOSPHATASE"/>
    <property type="match status" value="1"/>
</dbReference>
<dbReference type="EMBL" id="LR865383">
    <property type="protein sequence ID" value="CAD2086764.1"/>
    <property type="molecule type" value="Genomic_DNA"/>
</dbReference>
<dbReference type="Gene3D" id="1.10.238.10">
    <property type="entry name" value="EF-hand"/>
    <property type="match status" value="1"/>
</dbReference>
<dbReference type="PROSITE" id="PS00018">
    <property type="entry name" value="EF_HAND_1"/>
    <property type="match status" value="1"/>
</dbReference>
<dbReference type="VEuPathDB" id="PlasmoDB:PVBDA_0500310"/>
<dbReference type="GO" id="GO:0004722">
    <property type="term" value="F:protein serine/threonine phosphatase activity"/>
    <property type="evidence" value="ECO:0007669"/>
    <property type="project" value="UniProtKB-EC"/>
</dbReference>
<feature type="compositionally biased region" description="Polar residues" evidence="6">
    <location>
        <begin position="1964"/>
        <end position="1997"/>
    </location>
</feature>
<dbReference type="PROSITE" id="PS00125">
    <property type="entry name" value="SER_THR_PHOSPHATASE"/>
    <property type="match status" value="1"/>
</dbReference>
<dbReference type="Pfam" id="PF00149">
    <property type="entry name" value="Metallophos"/>
    <property type="match status" value="1"/>
</dbReference>